<name>A0ABV0PD25_9TELE</name>
<gene>
    <name evidence="1" type="ORF">GOODEAATRI_010906</name>
</gene>
<evidence type="ECO:0000313" key="1">
    <source>
        <dbReference type="EMBL" id="MEQ2181370.1"/>
    </source>
</evidence>
<organism evidence="1 2">
    <name type="scientific">Goodea atripinnis</name>
    <dbReference type="NCBI Taxonomy" id="208336"/>
    <lineage>
        <taxon>Eukaryota</taxon>
        <taxon>Metazoa</taxon>
        <taxon>Chordata</taxon>
        <taxon>Craniata</taxon>
        <taxon>Vertebrata</taxon>
        <taxon>Euteleostomi</taxon>
        <taxon>Actinopterygii</taxon>
        <taxon>Neopterygii</taxon>
        <taxon>Teleostei</taxon>
        <taxon>Neoteleostei</taxon>
        <taxon>Acanthomorphata</taxon>
        <taxon>Ovalentaria</taxon>
        <taxon>Atherinomorphae</taxon>
        <taxon>Cyprinodontiformes</taxon>
        <taxon>Goodeidae</taxon>
        <taxon>Goodea</taxon>
    </lineage>
</organism>
<protein>
    <submittedName>
        <fullName evidence="1">Uncharacterized protein</fullName>
    </submittedName>
</protein>
<proteinExistence type="predicted"/>
<reference evidence="1 2" key="1">
    <citation type="submission" date="2021-06" db="EMBL/GenBank/DDBJ databases">
        <authorList>
            <person name="Palmer J.M."/>
        </authorList>
    </citation>
    <scope>NUCLEOTIDE SEQUENCE [LARGE SCALE GENOMIC DNA]</scope>
    <source>
        <strain evidence="1 2">GA_2019</strain>
        <tissue evidence="1">Muscle</tissue>
    </source>
</reference>
<comment type="caution">
    <text evidence="1">The sequence shown here is derived from an EMBL/GenBank/DDBJ whole genome shotgun (WGS) entry which is preliminary data.</text>
</comment>
<sequence>MVNRLNLYSAIPVIPHTHIHTLTHRSVGSLRLSAFPKGTSTCGSFLLYEETPIFHICLRISKVLGFHKVHLSSVLDHSNSFFSLKPIKSFLGYVFGTVVLLGNPDLFHLQILIKNVLIGSPFILPSVT</sequence>
<dbReference type="EMBL" id="JAHRIO010070620">
    <property type="protein sequence ID" value="MEQ2181370.1"/>
    <property type="molecule type" value="Genomic_DNA"/>
</dbReference>
<evidence type="ECO:0000313" key="2">
    <source>
        <dbReference type="Proteomes" id="UP001476798"/>
    </source>
</evidence>
<keyword evidence="2" id="KW-1185">Reference proteome</keyword>
<accession>A0ABV0PD25</accession>
<dbReference type="Proteomes" id="UP001476798">
    <property type="component" value="Unassembled WGS sequence"/>
</dbReference>